<name>A0ABU8PF39_9HYPH</name>
<dbReference type="InterPro" id="IPR052712">
    <property type="entry name" value="Acid_resist_chaperone_HdeD"/>
</dbReference>
<keyword evidence="3" id="KW-1185">Reference proteome</keyword>
<comment type="caution">
    <text evidence="2">The sequence shown here is derived from an EMBL/GenBank/DDBJ whole genome shotgun (WGS) entry which is preliminary data.</text>
</comment>
<sequence>MIRILLILLGREIIQQHWKTLLCASIIWLSLGAFILIDALDGKTLIHSRYFGYFLLPDGLLSLAAAAWSTGTARKMRIVQGVVLLCVGLLIISATPASNFALAMVLGLCFLIDGGMRIGSAWVVRYPRWRLGLASGIMEVIIAIITLQPWPTWYAGTVGFNVGAAMIFAGIGILNIALRLRKLDASTTLGSILGRGHRLAKRVHRLKPDSTDLIVHVWTPTGTAMTPLRQRAISRYIAAVDVNGTISTGHAALEMGKHVYISHYPAVEIDRSPNEFTRILRATADNNVPGRFLPSYEEEAAEWCQSTVQVTIRNIDATRLLHFWTQYKSDPTYNLTNRNCSSVVADALDAALEGVYRKHRWPLFAALHALIFPELRAAALIRKRAELMAWTPGLVLDYSRALSAIIDPPSFLISLSRLRIVRKHTPLGQEDN</sequence>
<dbReference type="EMBL" id="JBBGZH010000002">
    <property type="protein sequence ID" value="MEJ5020834.1"/>
    <property type="molecule type" value="Genomic_DNA"/>
</dbReference>
<accession>A0ABU8PF39</accession>
<keyword evidence="1" id="KW-1133">Transmembrane helix</keyword>
<feature type="transmembrane region" description="Helical" evidence="1">
    <location>
        <begin position="153"/>
        <end position="178"/>
    </location>
</feature>
<feature type="transmembrane region" description="Helical" evidence="1">
    <location>
        <begin position="131"/>
        <end position="147"/>
    </location>
</feature>
<feature type="transmembrane region" description="Helical" evidence="1">
    <location>
        <begin position="100"/>
        <end position="119"/>
    </location>
</feature>
<proteinExistence type="predicted"/>
<reference evidence="2 3" key="1">
    <citation type="submission" date="2023-12" db="EMBL/GenBank/DDBJ databases">
        <title>Gut-associated functions are favored during microbiome assembly across C. elegans life.</title>
        <authorList>
            <person name="Zimmermann J."/>
        </authorList>
    </citation>
    <scope>NUCLEOTIDE SEQUENCE [LARGE SCALE GENOMIC DNA]</scope>
    <source>
        <strain evidence="2 3">MYb71</strain>
    </source>
</reference>
<keyword evidence="1" id="KW-0812">Transmembrane</keyword>
<protein>
    <submittedName>
        <fullName evidence="2">DUF308 domain-containing protein</fullName>
    </submittedName>
</protein>
<feature type="transmembrane region" description="Helical" evidence="1">
    <location>
        <begin position="78"/>
        <end position="94"/>
    </location>
</feature>
<organism evidence="2 3">
    <name type="scientific">Ochrobactrum vermis</name>
    <dbReference type="NCBI Taxonomy" id="1827297"/>
    <lineage>
        <taxon>Bacteria</taxon>
        <taxon>Pseudomonadati</taxon>
        <taxon>Pseudomonadota</taxon>
        <taxon>Alphaproteobacteria</taxon>
        <taxon>Hyphomicrobiales</taxon>
        <taxon>Brucellaceae</taxon>
        <taxon>Brucella/Ochrobactrum group</taxon>
        <taxon>Ochrobactrum</taxon>
    </lineage>
</organism>
<dbReference type="Pfam" id="PF03729">
    <property type="entry name" value="DUF308"/>
    <property type="match status" value="1"/>
</dbReference>
<dbReference type="PANTHER" id="PTHR34989:SF1">
    <property type="entry name" value="PROTEIN HDED"/>
    <property type="match status" value="1"/>
</dbReference>
<evidence type="ECO:0000256" key="1">
    <source>
        <dbReference type="SAM" id="Phobius"/>
    </source>
</evidence>
<dbReference type="Proteomes" id="UP001375812">
    <property type="component" value="Unassembled WGS sequence"/>
</dbReference>
<keyword evidence="1" id="KW-0472">Membrane</keyword>
<dbReference type="RefSeq" id="WP_181153387.1">
    <property type="nucleotide sequence ID" value="NZ_JBBGZH010000002.1"/>
</dbReference>
<evidence type="ECO:0000313" key="3">
    <source>
        <dbReference type="Proteomes" id="UP001375812"/>
    </source>
</evidence>
<feature type="transmembrane region" description="Helical" evidence="1">
    <location>
        <begin position="21"/>
        <end position="39"/>
    </location>
</feature>
<evidence type="ECO:0000313" key="2">
    <source>
        <dbReference type="EMBL" id="MEJ5020834.1"/>
    </source>
</evidence>
<dbReference type="InterPro" id="IPR005325">
    <property type="entry name" value="DUF308_memb"/>
</dbReference>
<dbReference type="PANTHER" id="PTHR34989">
    <property type="entry name" value="PROTEIN HDED"/>
    <property type="match status" value="1"/>
</dbReference>
<feature type="transmembrane region" description="Helical" evidence="1">
    <location>
        <begin position="51"/>
        <end position="71"/>
    </location>
</feature>
<gene>
    <name evidence="2" type="ORF">WH297_13970</name>
</gene>